<dbReference type="KEGG" id="cmv:CMUST_07925"/>
<gene>
    <name evidence="2" type="primary">fxsA</name>
    <name evidence="2" type="ORF">CMUST_07925</name>
</gene>
<reference evidence="3" key="2">
    <citation type="submission" date="2015-05" db="EMBL/GenBank/DDBJ databases">
        <title>Complete genome sequence of Corynebacterium mustelae DSM 45274, isolated from various tissues of a male ferret with lethal sepsis.</title>
        <authorList>
            <person name="Ruckert C."/>
            <person name="Albersmeier A."/>
            <person name="Winkler A."/>
            <person name="Tauch A."/>
        </authorList>
    </citation>
    <scope>NUCLEOTIDE SEQUENCE [LARGE SCALE GENOMIC DNA]</scope>
    <source>
        <strain evidence="3">DSM 45274</strain>
    </source>
</reference>
<proteinExistence type="predicted"/>
<dbReference type="STRING" id="571915.CMUST_07925"/>
<accession>A0A0G3GZF5</accession>
<feature type="transmembrane region" description="Helical" evidence="1">
    <location>
        <begin position="69"/>
        <end position="95"/>
    </location>
</feature>
<dbReference type="Pfam" id="PF04186">
    <property type="entry name" value="FxsA"/>
    <property type="match status" value="1"/>
</dbReference>
<dbReference type="PANTHER" id="PTHR35335:SF1">
    <property type="entry name" value="UPF0716 PROTEIN FXSA"/>
    <property type="match status" value="1"/>
</dbReference>
<dbReference type="OrthoDB" id="4422778at2"/>
<dbReference type="AlphaFoldDB" id="A0A0G3GZF5"/>
<keyword evidence="1" id="KW-1133">Transmembrane helix</keyword>
<reference evidence="2 3" key="1">
    <citation type="journal article" date="2015" name="Genome Announc.">
        <title>Complete Genome Sequence of the Type Strain Corynebacterium mustelae DSM 45274, Isolated from Various Tissues of a Male Ferret with Lethal Sepsis.</title>
        <authorList>
            <person name="Ruckert C."/>
            <person name="Eimer J."/>
            <person name="Winkler A."/>
            <person name="Tauch A."/>
        </authorList>
    </citation>
    <scope>NUCLEOTIDE SEQUENCE [LARGE SCALE GENOMIC DNA]</scope>
    <source>
        <strain evidence="2 3">DSM 45274</strain>
    </source>
</reference>
<dbReference type="PANTHER" id="PTHR35335">
    <property type="entry name" value="UPF0716 PROTEIN FXSA"/>
    <property type="match status" value="1"/>
</dbReference>
<dbReference type="PATRIC" id="fig|571915.4.peg.1688"/>
<protein>
    <submittedName>
        <fullName evidence="2">Protein affecting phage T7 exclusion by the F plasmid</fullName>
    </submittedName>
</protein>
<dbReference type="InterPro" id="IPR007313">
    <property type="entry name" value="FxsA"/>
</dbReference>
<name>A0A0G3GZF5_9CORY</name>
<sequence>MPLIFAIPYFFIEALSFYAVASWLGVGKALVGLFVVFFIGIIVAAWEMRRISAQLNKTSTNSAKIAGNFGLVAAGAVLLALPGFASSVVGLLFIFPPTRAVVRTVLARKMRHSIENLGIRSFEMTNTYRQRTSYGSFGTGSNQSNPIVIDEQEIRDWTKDVKPEDFSK</sequence>
<feature type="transmembrane region" description="Helical" evidence="1">
    <location>
        <begin position="7"/>
        <end position="24"/>
    </location>
</feature>
<organism evidence="2 3">
    <name type="scientific">Corynebacterium mustelae</name>
    <dbReference type="NCBI Taxonomy" id="571915"/>
    <lineage>
        <taxon>Bacteria</taxon>
        <taxon>Bacillati</taxon>
        <taxon>Actinomycetota</taxon>
        <taxon>Actinomycetes</taxon>
        <taxon>Mycobacteriales</taxon>
        <taxon>Corynebacteriaceae</taxon>
        <taxon>Corynebacterium</taxon>
    </lineage>
</organism>
<dbReference type="Proteomes" id="UP000035199">
    <property type="component" value="Chromosome"/>
</dbReference>
<evidence type="ECO:0000313" key="3">
    <source>
        <dbReference type="Proteomes" id="UP000035199"/>
    </source>
</evidence>
<evidence type="ECO:0000256" key="1">
    <source>
        <dbReference type="SAM" id="Phobius"/>
    </source>
</evidence>
<dbReference type="GO" id="GO:0016020">
    <property type="term" value="C:membrane"/>
    <property type="evidence" value="ECO:0007669"/>
    <property type="project" value="InterPro"/>
</dbReference>
<dbReference type="RefSeq" id="WP_047262036.1">
    <property type="nucleotide sequence ID" value="NZ_CP011542.1"/>
</dbReference>
<evidence type="ECO:0000313" key="2">
    <source>
        <dbReference type="EMBL" id="AKK05910.1"/>
    </source>
</evidence>
<keyword evidence="3" id="KW-1185">Reference proteome</keyword>
<keyword evidence="1" id="KW-0472">Membrane</keyword>
<keyword evidence="1" id="KW-0812">Transmembrane</keyword>
<feature type="transmembrane region" description="Helical" evidence="1">
    <location>
        <begin position="30"/>
        <end position="48"/>
    </location>
</feature>
<dbReference type="NCBIfam" id="NF008528">
    <property type="entry name" value="PRK11463.1-2"/>
    <property type="match status" value="1"/>
</dbReference>
<dbReference type="EMBL" id="CP011542">
    <property type="protein sequence ID" value="AKK05910.1"/>
    <property type="molecule type" value="Genomic_DNA"/>
</dbReference>